<gene>
    <name evidence="3" type="ORF">OTU49_010529</name>
</gene>
<dbReference type="InterPro" id="IPR016024">
    <property type="entry name" value="ARM-type_fold"/>
</dbReference>
<evidence type="ECO:0000259" key="2">
    <source>
        <dbReference type="Pfam" id="PF12530"/>
    </source>
</evidence>
<comment type="caution">
    <text evidence="3">The sequence shown here is derived from an EMBL/GenBank/DDBJ whole genome shotgun (WGS) entry which is preliminary data.</text>
</comment>
<evidence type="ECO:0000313" key="3">
    <source>
        <dbReference type="EMBL" id="KAK8725871.1"/>
    </source>
</evidence>
<evidence type="ECO:0000259" key="1">
    <source>
        <dbReference type="Pfam" id="PF11229"/>
    </source>
</evidence>
<protein>
    <recommendedName>
        <fullName evidence="5">Focadhesin</fullName>
    </recommendedName>
</protein>
<sequence>MDEYEQKINSGNVFLQSQAITKLHTKMLEKNQDGSSLYETEEVKCLWQTANKGDIAEATLAIETLVALVKAGLLPLPATLQNFLADITNAKSPSSLVKGVSEIVLLSQVETDGELQCPFTGPPSGPVHPFVTIITKKPDLISTVLEEVAGILRHPERRVRTSNICHIRPLVLHTFCLTEKTLGIAQPLLSLIVSSHISHAELNIVPLLCRVAPLIKDSSRDHVERKIMVLTALAEIAVGSNLTRLQSALLPCLVMAVPFALKQGLGTRTLERFMNTIASRLGRGCDVTVCALAEILPQTCGQLQVNLLKLGATLLSYKDGNPLVGARLLPSLLQVLSAPCTSVPGLTTAAAALVSLVQATPAQPSSNTQLAGNEHWETLCCTFSSLVSYIPALEFSDRLVRDPQLASDWLTKLASSINQISSFYHTIVTSVFLYQGSTSQSVQQATKVLEREVMKKKALSLEVFPMVLYRLGREVDPTTRLTLLYTLPSLAVNKLCVALVLKTLLAFWSSGSLRPLVLRLVYDLWTVEPRTYSYLSQLIHDKSINTNEIQIARAFIVASICKAKPSQHGEELLPLLSGFLNECKSDDGTPQTLIALDGIYDLCANQIIDLRTTWRVIAPKLVRDKRPGVTEKLCALLGLVPVLHVASVEYEKFTSDAVTILWNWIASHRSLSVVKAAYMSLEKFKYDDYTLKMLPQYARMGHQLPASMAATPFEAARKAEDVLNYVPGLAWVKLIKGCPESHLVCVESFINSLVSREVAALPKGIYLTAIQEAKRRGIKGVNGQPEPQSYSFFKEMSILKAIVNFLLDFSNLMKNCEHAEVKQRLLRCSVLMLEALGQSLPRPYPALDWSFLENVLISAQSTCNYDWITRIRHSLFQIAARQCNKSNSASALISKWLVPAPSNGLTREDEIVLFKLLDHLGRGLPPTVLQPFVAYVFNQHMSETVHMKKLLEALKPNLTADFIFDTNRNVLSNAIENLNEHIDPANEVMYVAYKACVADLPLKHIERLTSPSLWWEVTDERLYRAAVLRCHVAEKDPEELALPWLNDLVDSAAALPGDRSHLLRVMSNTLVVRCRVKESTTWFLQLLGRLRDHLKAKPGDNLVAAHEQQQRVTFYLDLVVMGLLVWSDLWATNQMEVLAESPALRDRLLLPSIVTLSGQTEWKQTLNQLLNWLLSSHSLMGEHASSRYHLSSPTLLLATLNPDLTQIMWNKVIALVI</sequence>
<keyword evidence="4" id="KW-1185">Reference proteome</keyword>
<dbReference type="SUPFAM" id="SSF48371">
    <property type="entry name" value="ARM repeat"/>
    <property type="match status" value="1"/>
</dbReference>
<dbReference type="InterPro" id="IPR021392">
    <property type="entry name" value="Focadhesin_C"/>
</dbReference>
<dbReference type="Pfam" id="PF11229">
    <property type="entry name" value="Focadhesin"/>
    <property type="match status" value="1"/>
</dbReference>
<dbReference type="InterPro" id="IPR045163">
    <property type="entry name" value="Focadhesin/RST1"/>
</dbReference>
<dbReference type="InterPro" id="IPR022542">
    <property type="entry name" value="FOCAD/RST1_DUF3730"/>
</dbReference>
<dbReference type="GO" id="GO:0060147">
    <property type="term" value="P:regulation of post-transcriptional gene silencing"/>
    <property type="evidence" value="ECO:0007669"/>
    <property type="project" value="InterPro"/>
</dbReference>
<organism evidence="3 4">
    <name type="scientific">Cherax quadricarinatus</name>
    <name type="common">Australian red claw crayfish</name>
    <dbReference type="NCBI Taxonomy" id="27406"/>
    <lineage>
        <taxon>Eukaryota</taxon>
        <taxon>Metazoa</taxon>
        <taxon>Ecdysozoa</taxon>
        <taxon>Arthropoda</taxon>
        <taxon>Crustacea</taxon>
        <taxon>Multicrustacea</taxon>
        <taxon>Malacostraca</taxon>
        <taxon>Eumalacostraca</taxon>
        <taxon>Eucarida</taxon>
        <taxon>Decapoda</taxon>
        <taxon>Pleocyemata</taxon>
        <taxon>Astacidea</taxon>
        <taxon>Parastacoidea</taxon>
        <taxon>Parastacidae</taxon>
        <taxon>Cherax</taxon>
    </lineage>
</organism>
<feature type="domain" description="DUF3730" evidence="2">
    <location>
        <begin position="465"/>
        <end position="681"/>
    </location>
</feature>
<proteinExistence type="predicted"/>
<dbReference type="PANTHER" id="PTHR16212">
    <property type="entry name" value="FOCADHESIN FAMILY MEMBER"/>
    <property type="match status" value="1"/>
</dbReference>
<evidence type="ECO:0000313" key="4">
    <source>
        <dbReference type="Proteomes" id="UP001445076"/>
    </source>
</evidence>
<dbReference type="PANTHER" id="PTHR16212:SF4">
    <property type="entry name" value="FOCADHESIN"/>
    <property type="match status" value="1"/>
</dbReference>
<dbReference type="Proteomes" id="UP001445076">
    <property type="component" value="Unassembled WGS sequence"/>
</dbReference>
<evidence type="ECO:0008006" key="5">
    <source>
        <dbReference type="Google" id="ProtNLM"/>
    </source>
</evidence>
<feature type="domain" description="Focadhesin C-terminal" evidence="1">
    <location>
        <begin position="787"/>
        <end position="1129"/>
    </location>
</feature>
<accession>A0AAW0WFV0</accession>
<dbReference type="AlphaFoldDB" id="A0AAW0WFV0"/>
<reference evidence="3 4" key="1">
    <citation type="journal article" date="2024" name="BMC Genomics">
        <title>Genome assembly of redclaw crayfish (Cherax quadricarinatus) provides insights into its immune adaptation and hypoxia tolerance.</title>
        <authorList>
            <person name="Liu Z."/>
            <person name="Zheng J."/>
            <person name="Li H."/>
            <person name="Fang K."/>
            <person name="Wang S."/>
            <person name="He J."/>
            <person name="Zhou D."/>
            <person name="Weng S."/>
            <person name="Chi M."/>
            <person name="Gu Z."/>
            <person name="He J."/>
            <person name="Li F."/>
            <person name="Wang M."/>
        </authorList>
    </citation>
    <scope>NUCLEOTIDE SEQUENCE [LARGE SCALE GENOMIC DNA]</scope>
    <source>
        <strain evidence="3">ZL_2023a</strain>
    </source>
</reference>
<dbReference type="EMBL" id="JARKIK010000081">
    <property type="protein sequence ID" value="KAK8725871.1"/>
    <property type="molecule type" value="Genomic_DNA"/>
</dbReference>
<dbReference type="Pfam" id="PF12530">
    <property type="entry name" value="DUF3730"/>
    <property type="match status" value="1"/>
</dbReference>
<name>A0AAW0WFV0_CHEQU</name>